<comment type="caution">
    <text evidence="1">The sequence shown here is derived from an EMBL/GenBank/DDBJ whole genome shotgun (WGS) entry which is preliminary data.</text>
</comment>
<dbReference type="EMBL" id="PDCK01000043">
    <property type="protein sequence ID" value="PRQ32566.1"/>
    <property type="molecule type" value="Genomic_DNA"/>
</dbReference>
<accession>A0A2P6QEH1</accession>
<evidence type="ECO:0000313" key="1">
    <source>
        <dbReference type="EMBL" id="PRQ32566.1"/>
    </source>
</evidence>
<evidence type="ECO:0000313" key="2">
    <source>
        <dbReference type="Proteomes" id="UP000238479"/>
    </source>
</evidence>
<name>A0A2P6QEH1_ROSCH</name>
<protein>
    <submittedName>
        <fullName evidence="1">Uncharacterized protein</fullName>
    </submittedName>
</protein>
<keyword evidence="2" id="KW-1185">Reference proteome</keyword>
<dbReference type="AlphaFoldDB" id="A0A2P6QEH1"/>
<proteinExistence type="predicted"/>
<reference evidence="1 2" key="1">
    <citation type="journal article" date="2018" name="Nat. Genet.">
        <title>The Rosa genome provides new insights in the design of modern roses.</title>
        <authorList>
            <person name="Bendahmane M."/>
        </authorList>
    </citation>
    <scope>NUCLEOTIDE SEQUENCE [LARGE SCALE GENOMIC DNA]</scope>
    <source>
        <strain evidence="2">cv. Old Blush</strain>
    </source>
</reference>
<dbReference type="Gramene" id="PRQ32566">
    <property type="protein sequence ID" value="PRQ32566"/>
    <property type="gene ID" value="RchiOBHm_Chr5g0047801"/>
</dbReference>
<dbReference type="Proteomes" id="UP000238479">
    <property type="component" value="Chromosome 5"/>
</dbReference>
<sequence>MNCLFCPRSFLKMTLNAAALSLPFIADTSLSIVLLSCSFLCSQIPNPNPHRHKLGEKPSTCPPFVSEKHHQKYERSYF</sequence>
<organism evidence="1 2">
    <name type="scientific">Rosa chinensis</name>
    <name type="common">China rose</name>
    <dbReference type="NCBI Taxonomy" id="74649"/>
    <lineage>
        <taxon>Eukaryota</taxon>
        <taxon>Viridiplantae</taxon>
        <taxon>Streptophyta</taxon>
        <taxon>Embryophyta</taxon>
        <taxon>Tracheophyta</taxon>
        <taxon>Spermatophyta</taxon>
        <taxon>Magnoliopsida</taxon>
        <taxon>eudicotyledons</taxon>
        <taxon>Gunneridae</taxon>
        <taxon>Pentapetalae</taxon>
        <taxon>rosids</taxon>
        <taxon>fabids</taxon>
        <taxon>Rosales</taxon>
        <taxon>Rosaceae</taxon>
        <taxon>Rosoideae</taxon>
        <taxon>Rosoideae incertae sedis</taxon>
        <taxon>Rosa</taxon>
    </lineage>
</organism>
<gene>
    <name evidence="1" type="ORF">RchiOBHm_Chr5g0047801</name>
</gene>